<dbReference type="SUPFAM" id="SSF54991">
    <property type="entry name" value="Anticodon-binding domain of PheRS"/>
    <property type="match status" value="1"/>
</dbReference>
<dbReference type="Gene3D" id="3.30.930.10">
    <property type="entry name" value="Bira Bifunctional Protein, Domain 2"/>
    <property type="match status" value="1"/>
</dbReference>
<evidence type="ECO:0000256" key="5">
    <source>
        <dbReference type="ARBA" id="ARBA00022741"/>
    </source>
</evidence>
<dbReference type="SMART" id="SM00896">
    <property type="entry name" value="FDX-ACB"/>
    <property type="match status" value="1"/>
</dbReference>
<dbReference type="PANTHER" id="PTHR11538">
    <property type="entry name" value="PHENYLALANYL-TRNA SYNTHETASE"/>
    <property type="match status" value="1"/>
</dbReference>
<dbReference type="Pfam" id="PF10354">
    <property type="entry name" value="BMT5-like"/>
    <property type="match status" value="1"/>
</dbReference>
<dbReference type="FunFam" id="3.40.50.150:FF:000361">
    <property type="entry name" value="Ferredoxin-fold anticodon-binding domain-containing protein 1 homolog"/>
    <property type="match status" value="1"/>
</dbReference>
<keyword evidence="10" id="KW-0030">Aminoacyl-tRNA synthetase</keyword>
<dbReference type="InterPro" id="IPR045864">
    <property type="entry name" value="aa-tRNA-synth_II/BPL/LPL"/>
</dbReference>
<dbReference type="Pfam" id="PF03147">
    <property type="entry name" value="FDX-ACB"/>
    <property type="match status" value="1"/>
</dbReference>
<dbReference type="Gene3D" id="3.30.70.380">
    <property type="entry name" value="Ferrodoxin-fold anticodon-binding domain"/>
    <property type="match status" value="1"/>
</dbReference>
<keyword evidence="4" id="KW-0436">Ligase</keyword>
<dbReference type="SUPFAM" id="SSF53335">
    <property type="entry name" value="S-adenosyl-L-methionine-dependent methyltransferases"/>
    <property type="match status" value="1"/>
</dbReference>
<organism evidence="14 15">
    <name type="scientific">Geotrypetes seraphini</name>
    <name type="common">Gaboon caecilian</name>
    <name type="synonym">Caecilia seraphini</name>
    <dbReference type="NCBI Taxonomy" id="260995"/>
    <lineage>
        <taxon>Eukaryota</taxon>
        <taxon>Metazoa</taxon>
        <taxon>Chordata</taxon>
        <taxon>Craniata</taxon>
        <taxon>Vertebrata</taxon>
        <taxon>Euteleostomi</taxon>
        <taxon>Amphibia</taxon>
        <taxon>Gymnophiona</taxon>
        <taxon>Geotrypetes</taxon>
    </lineage>
</organism>
<dbReference type="InterPro" id="IPR029063">
    <property type="entry name" value="SAM-dependent_MTases_sf"/>
</dbReference>
<keyword evidence="9" id="KW-0496">Mitochondrion</keyword>
<dbReference type="InterPro" id="IPR005121">
    <property type="entry name" value="Fdx_antiC-bd"/>
</dbReference>
<evidence type="ECO:0000256" key="8">
    <source>
        <dbReference type="ARBA" id="ARBA00022946"/>
    </source>
</evidence>
<evidence type="ECO:0000256" key="9">
    <source>
        <dbReference type="ARBA" id="ARBA00023128"/>
    </source>
</evidence>
<keyword evidence="14" id="KW-1185">Reference proteome</keyword>
<dbReference type="InterPro" id="IPR036690">
    <property type="entry name" value="Fdx_antiC-bd_sf"/>
</dbReference>
<dbReference type="GO" id="GO:0006412">
    <property type="term" value="P:translation"/>
    <property type="evidence" value="ECO:0007669"/>
    <property type="project" value="UniProtKB-KW"/>
</dbReference>
<evidence type="ECO:0000259" key="13">
    <source>
        <dbReference type="PROSITE" id="PS51447"/>
    </source>
</evidence>
<dbReference type="FunFam" id="3.30.70.380:FF:000002">
    <property type="entry name" value="phenylalanine--tRNA ligase, mitochondrial"/>
    <property type="match status" value="1"/>
</dbReference>
<keyword evidence="8" id="KW-0809">Transit peptide</keyword>
<dbReference type="GO" id="GO:0005524">
    <property type="term" value="F:ATP binding"/>
    <property type="evidence" value="ECO:0007669"/>
    <property type="project" value="UniProtKB-KW"/>
</dbReference>
<dbReference type="InterPro" id="IPR019446">
    <property type="entry name" value="BMT5-like"/>
</dbReference>
<evidence type="ECO:0000256" key="1">
    <source>
        <dbReference type="ARBA" id="ARBA00004305"/>
    </source>
</evidence>
<evidence type="ECO:0000256" key="10">
    <source>
        <dbReference type="ARBA" id="ARBA00023146"/>
    </source>
</evidence>
<evidence type="ECO:0000256" key="12">
    <source>
        <dbReference type="ARBA" id="ARBA00049255"/>
    </source>
</evidence>
<feature type="domain" description="FDX-ACB" evidence="13">
    <location>
        <begin position="537"/>
        <end position="630"/>
    </location>
</feature>
<dbReference type="Proteomes" id="UP000515159">
    <property type="component" value="Chromosome 13"/>
</dbReference>
<comment type="similarity">
    <text evidence="2">Belongs to the class-II aminoacyl-tRNA synthetase family.</text>
</comment>
<evidence type="ECO:0000256" key="7">
    <source>
        <dbReference type="ARBA" id="ARBA00022917"/>
    </source>
</evidence>
<dbReference type="CTD" id="91893"/>
<protein>
    <recommendedName>
        <fullName evidence="3">phenylalanine--tRNA ligase</fullName>
        <ecNumber evidence="3">6.1.1.20</ecNumber>
    </recommendedName>
    <alternativeName>
        <fullName evidence="11">Phenylalanyl-tRNA synthetase</fullName>
    </alternativeName>
</protein>
<dbReference type="AlphaFoldDB" id="A0A6P8P1Z7"/>
<proteinExistence type="inferred from homology"/>
<reference evidence="15 16" key="1">
    <citation type="submission" date="2025-04" db="UniProtKB">
        <authorList>
            <consortium name="RefSeq"/>
        </authorList>
    </citation>
    <scope>IDENTIFICATION</scope>
</reference>
<sequence length="630" mass="71115">MRPRQNILLVGEGNFSLSAALCDSSNNEAHITATCYQSEEDVRKQLFARTNIEGLKDKGADIHFQVDCTKLKEFFAPVSKRFDRVIFNFPHCGRKAGVKKNRELLAKFFCSAAEVLAEGGDIHVTLCKGQGGTAADQPMRDWHNSWQVVDMAAGAGFILSAVQPFCSKDFHGYKCTGYRSQEKPFHVEGALTHVFTKSLPFQCLGLLDVQTKLDDDWVCFQVPAVLADKMNRAFLATDAPHPVRLVNERLMAEMGKRFPLQRLENACSLLHDISSSAVLSWASDVTTVALFWIIPSSDGTSRVNPGDTETVEAFHVPALCSELLSCEVSEKGCWAQEQYASKYYLRPSLTVCCREISQRSDFFPGTLYALSGPVFRKCLISPYSMPAFHESLILYGLTKDKHGNPAQLLMEAFKNAVVSLMAPYFKDILSSSHKEPEKQGQSRQSCSISFQHHPSKGLYFMHIDVGDGNNLRVGAFAEAPDGYLSSKLDLLMLTFNLDLLTMIILGMSDWRLLWTFDERFINQFSHGELKHCHNFSIHPPSYIHDISFWVREEMSFDEVEFHTVVRDVCKEMVTSIQLLDSFQQPETSRRGLCYRMTYQSCDKALSSKQAAEFQLQLRVKLPKHLQVILR</sequence>
<gene>
    <name evidence="15 16" type="primary">FDXACB1</name>
</gene>
<evidence type="ECO:0000256" key="4">
    <source>
        <dbReference type="ARBA" id="ARBA00022598"/>
    </source>
</evidence>
<evidence type="ECO:0000313" key="14">
    <source>
        <dbReference type="Proteomes" id="UP000515159"/>
    </source>
</evidence>
<dbReference type="GO" id="GO:0004826">
    <property type="term" value="F:phenylalanine-tRNA ligase activity"/>
    <property type="evidence" value="ECO:0007669"/>
    <property type="project" value="UniProtKB-EC"/>
</dbReference>
<dbReference type="OrthoDB" id="273345at2759"/>
<comment type="catalytic activity">
    <reaction evidence="12">
        <text>tRNA(Phe) + L-phenylalanine + ATP = L-phenylalanyl-tRNA(Phe) + AMP + diphosphate + H(+)</text>
        <dbReference type="Rhea" id="RHEA:19413"/>
        <dbReference type="Rhea" id="RHEA-COMP:9668"/>
        <dbReference type="Rhea" id="RHEA-COMP:9699"/>
        <dbReference type="ChEBI" id="CHEBI:15378"/>
        <dbReference type="ChEBI" id="CHEBI:30616"/>
        <dbReference type="ChEBI" id="CHEBI:33019"/>
        <dbReference type="ChEBI" id="CHEBI:58095"/>
        <dbReference type="ChEBI" id="CHEBI:78442"/>
        <dbReference type="ChEBI" id="CHEBI:78531"/>
        <dbReference type="ChEBI" id="CHEBI:456215"/>
        <dbReference type="EC" id="6.1.1.20"/>
    </reaction>
</comment>
<dbReference type="GeneID" id="117347763"/>
<dbReference type="RefSeq" id="XP_033775011.1">
    <property type="nucleotide sequence ID" value="XM_033919120.1"/>
</dbReference>
<keyword evidence="7" id="KW-0648">Protein biosynthesis</keyword>
<dbReference type="EC" id="6.1.1.20" evidence="3"/>
<comment type="subcellular location">
    <subcellularLocation>
        <location evidence="1">Mitochondrion matrix</location>
    </subcellularLocation>
</comment>
<dbReference type="PANTHER" id="PTHR11538:SF26">
    <property type="entry name" value="FERREDOXIN-FOLD ANTICODON-BINDING DOMAIN-CONTAINING PROTEIN 1"/>
    <property type="match status" value="1"/>
</dbReference>
<evidence type="ECO:0000313" key="16">
    <source>
        <dbReference type="RefSeq" id="XP_033775011.1"/>
    </source>
</evidence>
<keyword evidence="6" id="KW-0067">ATP-binding</keyword>
<dbReference type="PROSITE" id="PS51447">
    <property type="entry name" value="FDX_ACB"/>
    <property type="match status" value="1"/>
</dbReference>
<evidence type="ECO:0000256" key="2">
    <source>
        <dbReference type="ARBA" id="ARBA00008226"/>
    </source>
</evidence>
<name>A0A6P8P1Z7_GEOSA</name>
<evidence type="ECO:0000256" key="11">
    <source>
        <dbReference type="ARBA" id="ARBA00031194"/>
    </source>
</evidence>
<dbReference type="Gene3D" id="3.40.50.150">
    <property type="entry name" value="Vaccinia Virus protein VP39"/>
    <property type="match status" value="1"/>
</dbReference>
<evidence type="ECO:0000313" key="15">
    <source>
        <dbReference type="RefSeq" id="XP_033775010.1"/>
    </source>
</evidence>
<evidence type="ECO:0000256" key="3">
    <source>
        <dbReference type="ARBA" id="ARBA00012814"/>
    </source>
</evidence>
<keyword evidence="5" id="KW-0547">Nucleotide-binding</keyword>
<dbReference type="RefSeq" id="XP_033775010.1">
    <property type="nucleotide sequence ID" value="XM_033919119.1"/>
</dbReference>
<dbReference type="GO" id="GO:0070475">
    <property type="term" value="P:rRNA base methylation"/>
    <property type="evidence" value="ECO:0007669"/>
    <property type="project" value="InterPro"/>
</dbReference>
<dbReference type="GO" id="GO:0005759">
    <property type="term" value="C:mitochondrial matrix"/>
    <property type="evidence" value="ECO:0007669"/>
    <property type="project" value="UniProtKB-SubCell"/>
</dbReference>
<dbReference type="KEGG" id="gsh:117347763"/>
<dbReference type="GO" id="GO:0070042">
    <property type="term" value="F:rRNA (uridine-N3-)-methyltransferase activity"/>
    <property type="evidence" value="ECO:0007669"/>
    <property type="project" value="InterPro"/>
</dbReference>
<evidence type="ECO:0000256" key="6">
    <source>
        <dbReference type="ARBA" id="ARBA00022840"/>
    </source>
</evidence>
<accession>A0A6P8P1Z7</accession>